<keyword evidence="7" id="KW-1185">Reference proteome</keyword>
<dbReference type="NCBIfam" id="TIGR00589">
    <property type="entry name" value="ogt"/>
    <property type="match status" value="1"/>
</dbReference>
<dbReference type="GO" id="GO:0008168">
    <property type="term" value="F:methyltransferase activity"/>
    <property type="evidence" value="ECO:0007669"/>
    <property type="project" value="UniProtKB-KW"/>
</dbReference>
<dbReference type="InterPro" id="IPR036631">
    <property type="entry name" value="MGMT_N_sf"/>
</dbReference>
<comment type="miscellaneous">
    <text evidence="2">This enzyme catalyzes only one turnover and therefore is not strictly catalytic. According to one definition, an enzyme is a biocatalyst that acts repeatedly and over many reaction cycles.</text>
</comment>
<comment type="catalytic activity">
    <reaction evidence="2">
        <text>a 6-O-methyl-2'-deoxyguanosine in DNA + L-cysteinyl-[protein] = S-methyl-L-cysteinyl-[protein] + a 2'-deoxyguanosine in DNA</text>
        <dbReference type="Rhea" id="RHEA:24000"/>
        <dbReference type="Rhea" id="RHEA-COMP:10131"/>
        <dbReference type="Rhea" id="RHEA-COMP:10132"/>
        <dbReference type="Rhea" id="RHEA-COMP:11367"/>
        <dbReference type="Rhea" id="RHEA-COMP:11368"/>
        <dbReference type="ChEBI" id="CHEBI:29950"/>
        <dbReference type="ChEBI" id="CHEBI:82612"/>
        <dbReference type="ChEBI" id="CHEBI:85445"/>
        <dbReference type="ChEBI" id="CHEBI:85448"/>
        <dbReference type="EC" id="2.1.1.63"/>
    </reaction>
</comment>
<dbReference type="InterPro" id="IPR036217">
    <property type="entry name" value="MethylDNA_cys_MeTrfase_DNAb"/>
</dbReference>
<feature type="active site" description="Nucleophile; methyl group acceptor" evidence="2">
    <location>
        <position position="130"/>
    </location>
</feature>
<keyword evidence="2" id="KW-0963">Cytoplasm</keyword>
<name>A0ABN4HRX9_9BURK</name>
<evidence type="ECO:0000256" key="2">
    <source>
        <dbReference type="HAMAP-Rule" id="MF_00772"/>
    </source>
</evidence>
<proteinExistence type="inferred from homology"/>
<dbReference type="PANTHER" id="PTHR10815">
    <property type="entry name" value="METHYLATED-DNA--PROTEIN-CYSTEINE METHYLTRANSFERASE"/>
    <property type="match status" value="1"/>
</dbReference>
<dbReference type="HAMAP" id="MF_00772">
    <property type="entry name" value="OGT"/>
    <property type="match status" value="1"/>
</dbReference>
<dbReference type="SUPFAM" id="SSF46767">
    <property type="entry name" value="Methylated DNA-protein cysteine methyltransferase, C-terminal domain"/>
    <property type="match status" value="1"/>
</dbReference>
<evidence type="ECO:0000256" key="1">
    <source>
        <dbReference type="ARBA" id="ARBA00022763"/>
    </source>
</evidence>
<comment type="similarity">
    <text evidence="2">Belongs to the MGMT family.</text>
</comment>
<feature type="domain" description="Methylated-DNA-[protein]-cysteine S-methyltransferase DNA binding" evidence="4">
    <location>
        <begin position="79"/>
        <end position="159"/>
    </location>
</feature>
<dbReference type="EMBL" id="CP011409">
    <property type="protein sequence ID" value="AKZ61690.1"/>
    <property type="molecule type" value="Genomic_DNA"/>
</dbReference>
<dbReference type="Pfam" id="PF01035">
    <property type="entry name" value="DNA_binding_1"/>
    <property type="match status" value="1"/>
</dbReference>
<dbReference type="InterPro" id="IPR008332">
    <property type="entry name" value="MethylG_MeTrfase_N"/>
</dbReference>
<evidence type="ECO:0000259" key="5">
    <source>
        <dbReference type="Pfam" id="PF02870"/>
    </source>
</evidence>
<reference evidence="7" key="1">
    <citation type="journal article" date="2015" name="Genome Announc.">
        <title>Complete Genome Sequence of Herbaspirillum hiltneri N3 (DSM 17495), Isolated from Surface-Sterilized Wheat Roots.</title>
        <authorList>
            <person name="Guizelini D."/>
            <person name="Saizaki P.M."/>
            <person name="Coimbra N.A."/>
            <person name="Weiss V.A."/>
            <person name="Faoro H."/>
            <person name="Sfeir M.Z."/>
            <person name="Baura V.A."/>
            <person name="Monteiro R.A."/>
            <person name="Chubatsu L.S."/>
            <person name="Souza E.M."/>
            <person name="Cruz L.M."/>
            <person name="Pedrosa F.O."/>
            <person name="Raittz R.T."/>
            <person name="Marchaukoski J.N."/>
            <person name="Steffens M.B."/>
        </authorList>
    </citation>
    <scope>NUCLEOTIDE SEQUENCE [LARGE SCALE GENOMIC DNA]</scope>
    <source>
        <strain evidence="7">N3</strain>
    </source>
</reference>
<comment type="catalytic activity">
    <reaction evidence="2">
        <text>a 4-O-methyl-thymidine in DNA + L-cysteinyl-[protein] = a thymidine in DNA + S-methyl-L-cysteinyl-[protein]</text>
        <dbReference type="Rhea" id="RHEA:53428"/>
        <dbReference type="Rhea" id="RHEA-COMP:10131"/>
        <dbReference type="Rhea" id="RHEA-COMP:10132"/>
        <dbReference type="Rhea" id="RHEA-COMP:13555"/>
        <dbReference type="Rhea" id="RHEA-COMP:13556"/>
        <dbReference type="ChEBI" id="CHEBI:29950"/>
        <dbReference type="ChEBI" id="CHEBI:82612"/>
        <dbReference type="ChEBI" id="CHEBI:137386"/>
        <dbReference type="ChEBI" id="CHEBI:137387"/>
        <dbReference type="EC" id="2.1.1.63"/>
    </reaction>
</comment>
<dbReference type="CDD" id="cd06445">
    <property type="entry name" value="ATase"/>
    <property type="match status" value="1"/>
</dbReference>
<dbReference type="PANTHER" id="PTHR10815:SF5">
    <property type="entry name" value="METHYLATED-DNA--PROTEIN-CYSTEINE METHYLTRANSFERASE"/>
    <property type="match status" value="1"/>
</dbReference>
<dbReference type="InterPro" id="IPR023546">
    <property type="entry name" value="MGMT"/>
</dbReference>
<comment type="function">
    <text evidence="2">Involved in the cellular defense against the biological effects of O6-methylguanine (O6-MeG) and O4-methylthymine (O4-MeT) in DNA. Repairs the methylated nucleobase in DNA by stoichiometrically transferring the methyl group to a cysteine residue in the enzyme. This is a suicide reaction: the enzyme is irreversibly inactivated.</text>
</comment>
<sequence>MPYVYTTMQSPVGELTLVGRGERLAAILWENDKPTRVRLGEMSPDPDSAVLQETERQLNEYFAGKRKQFEIELDFTGTDFQKRVWAALLTIPFGETRSYSEIALQLGDIKAVRAVGAANGKNPISIIAPCHRVIGASGELTGFAGGLKAKELLLTLEGAHALHNKPGTAVPQKRRSKLPDPNQGLLFAD</sequence>
<feature type="domain" description="Methylguanine DNA methyltransferase ribonuclease-like" evidence="5">
    <location>
        <begin position="4"/>
        <end position="75"/>
    </location>
</feature>
<dbReference type="Gene3D" id="1.10.10.10">
    <property type="entry name" value="Winged helix-like DNA-binding domain superfamily/Winged helix DNA-binding domain"/>
    <property type="match status" value="1"/>
</dbReference>
<evidence type="ECO:0000256" key="3">
    <source>
        <dbReference type="SAM" id="MobiDB-lite"/>
    </source>
</evidence>
<dbReference type="Gene3D" id="3.30.160.70">
    <property type="entry name" value="Methylated DNA-protein cysteine methyltransferase domain"/>
    <property type="match status" value="1"/>
</dbReference>
<organism evidence="6 7">
    <name type="scientific">Herbaspirillum hiltneri N3</name>
    <dbReference type="NCBI Taxonomy" id="1262470"/>
    <lineage>
        <taxon>Bacteria</taxon>
        <taxon>Pseudomonadati</taxon>
        <taxon>Pseudomonadota</taxon>
        <taxon>Betaproteobacteria</taxon>
        <taxon>Burkholderiales</taxon>
        <taxon>Oxalobacteraceae</taxon>
        <taxon>Herbaspirillum</taxon>
    </lineage>
</organism>
<evidence type="ECO:0000313" key="6">
    <source>
        <dbReference type="EMBL" id="AKZ61690.1"/>
    </source>
</evidence>
<keyword evidence="2" id="KW-0234">DNA repair</keyword>
<dbReference type="Pfam" id="PF02870">
    <property type="entry name" value="Methyltransf_1N"/>
    <property type="match status" value="1"/>
</dbReference>
<dbReference type="InterPro" id="IPR014048">
    <property type="entry name" value="MethylDNA_cys_MeTrfase_DNA-bd"/>
</dbReference>
<dbReference type="GO" id="GO:0032259">
    <property type="term" value="P:methylation"/>
    <property type="evidence" value="ECO:0007669"/>
    <property type="project" value="UniProtKB-KW"/>
</dbReference>
<dbReference type="RefSeq" id="WP_053195186.1">
    <property type="nucleotide sequence ID" value="NZ_CP011409.1"/>
</dbReference>
<keyword evidence="2 6" id="KW-0489">Methyltransferase</keyword>
<protein>
    <recommendedName>
        <fullName evidence="2">Methylated-DNA--protein-cysteine methyltransferase</fullName>
        <ecNumber evidence="2">2.1.1.63</ecNumber>
    </recommendedName>
    <alternativeName>
        <fullName evidence="2">6-O-methylguanine-DNA methyltransferase</fullName>
        <shortName evidence="2">MGMT</shortName>
    </alternativeName>
    <alternativeName>
        <fullName evidence="2">O-6-methylguanine-DNA-alkyltransferase</fullName>
    </alternativeName>
</protein>
<gene>
    <name evidence="6" type="ORF">F506_02490</name>
</gene>
<dbReference type="InterPro" id="IPR036388">
    <property type="entry name" value="WH-like_DNA-bd_sf"/>
</dbReference>
<keyword evidence="1 2" id="KW-0227">DNA damage</keyword>
<evidence type="ECO:0000259" key="4">
    <source>
        <dbReference type="Pfam" id="PF01035"/>
    </source>
</evidence>
<dbReference type="SUPFAM" id="SSF53155">
    <property type="entry name" value="Methylated DNA-protein cysteine methyltransferase domain"/>
    <property type="match status" value="1"/>
</dbReference>
<evidence type="ECO:0000313" key="7">
    <source>
        <dbReference type="Proteomes" id="UP000063429"/>
    </source>
</evidence>
<dbReference type="EC" id="2.1.1.63" evidence="2"/>
<accession>A0ABN4HRX9</accession>
<comment type="subcellular location">
    <subcellularLocation>
        <location evidence="2">Cytoplasm</location>
    </subcellularLocation>
</comment>
<dbReference type="Proteomes" id="UP000063429">
    <property type="component" value="Chromosome"/>
</dbReference>
<keyword evidence="2" id="KW-0808">Transferase</keyword>
<feature type="region of interest" description="Disordered" evidence="3">
    <location>
        <begin position="164"/>
        <end position="189"/>
    </location>
</feature>